<dbReference type="eggNOG" id="KOG1212">
    <property type="taxonomic scope" value="Eukaryota"/>
</dbReference>
<dbReference type="PANTHER" id="PTHR46072">
    <property type="entry name" value="AMIDASE-RELATED-RELATED"/>
    <property type="match status" value="1"/>
</dbReference>
<dbReference type="HOGENOM" id="CLU_009600_9_2_1"/>
<keyword evidence="4" id="KW-0378">Hydrolase</keyword>
<evidence type="ECO:0000256" key="1">
    <source>
        <dbReference type="ARBA" id="ARBA00001311"/>
    </source>
</evidence>
<evidence type="ECO:0000256" key="3">
    <source>
        <dbReference type="ARBA" id="ARBA00012922"/>
    </source>
</evidence>
<name>C4JQ82_UNCRE</name>
<dbReference type="InterPro" id="IPR020556">
    <property type="entry name" value="Amidase_CS"/>
</dbReference>
<evidence type="ECO:0000256" key="5">
    <source>
        <dbReference type="PIRSR" id="PIRSR001221-1"/>
    </source>
</evidence>
<dbReference type="GeneID" id="8440021"/>
<protein>
    <recommendedName>
        <fullName evidence="3">amidase</fullName>
        <ecNumber evidence="3">3.5.1.4</ecNumber>
    </recommendedName>
</protein>
<feature type="binding site" evidence="6">
    <location>
        <begin position="228"/>
        <end position="231"/>
    </location>
    <ligand>
        <name>substrate</name>
    </ligand>
</feature>
<dbReference type="EC" id="3.5.1.4" evidence="3"/>
<dbReference type="PIRSF" id="PIRSF001221">
    <property type="entry name" value="Amidase_fungi"/>
    <property type="match status" value="1"/>
</dbReference>
<comment type="catalytic activity">
    <reaction evidence="1">
        <text>a monocarboxylic acid amide + H2O = a monocarboxylate + NH4(+)</text>
        <dbReference type="Rhea" id="RHEA:12020"/>
        <dbReference type="ChEBI" id="CHEBI:15377"/>
        <dbReference type="ChEBI" id="CHEBI:28938"/>
        <dbReference type="ChEBI" id="CHEBI:35757"/>
        <dbReference type="ChEBI" id="CHEBI:83628"/>
        <dbReference type="EC" id="3.5.1.4"/>
    </reaction>
</comment>
<proteinExistence type="inferred from homology"/>
<comment type="similarity">
    <text evidence="2">Belongs to the amidase family.</text>
</comment>
<dbReference type="OMA" id="DPEFYHG"/>
<dbReference type="VEuPathDB" id="FungiDB:UREG_04636"/>
<dbReference type="KEGG" id="ure:UREG_04636"/>
<evidence type="ECO:0000256" key="2">
    <source>
        <dbReference type="ARBA" id="ARBA00009199"/>
    </source>
</evidence>
<dbReference type="RefSeq" id="XP_002545119.1">
    <property type="nucleotide sequence ID" value="XM_002545073.1"/>
</dbReference>
<dbReference type="PANTHER" id="PTHR46072:SF11">
    <property type="entry name" value="AMIDASE-RELATED"/>
    <property type="match status" value="1"/>
</dbReference>
<feature type="binding site" evidence="6">
    <location>
        <position position="207"/>
    </location>
    <ligand>
        <name>substrate</name>
    </ligand>
</feature>
<dbReference type="PROSITE" id="PS00571">
    <property type="entry name" value="AMIDASES"/>
    <property type="match status" value="1"/>
</dbReference>
<dbReference type="Proteomes" id="UP000002058">
    <property type="component" value="Unassembled WGS sequence"/>
</dbReference>
<reference evidence="9" key="1">
    <citation type="journal article" date="2009" name="Genome Res.">
        <title>Comparative genomic analyses of the human fungal pathogens Coccidioides and their relatives.</title>
        <authorList>
            <person name="Sharpton T.J."/>
            <person name="Stajich J.E."/>
            <person name="Rounsley S.D."/>
            <person name="Gardner M.J."/>
            <person name="Wortman J.R."/>
            <person name="Jordar V.S."/>
            <person name="Maiti R."/>
            <person name="Kodira C.D."/>
            <person name="Neafsey D.E."/>
            <person name="Zeng Q."/>
            <person name="Hung C.-Y."/>
            <person name="McMahan C."/>
            <person name="Muszewska A."/>
            <person name="Grynberg M."/>
            <person name="Mandel M.A."/>
            <person name="Kellner E.M."/>
            <person name="Barker B.M."/>
            <person name="Galgiani J.N."/>
            <person name="Orbach M.J."/>
            <person name="Kirkland T.N."/>
            <person name="Cole G.T."/>
            <person name="Henn M.R."/>
            <person name="Birren B.W."/>
            <person name="Taylor J.W."/>
        </authorList>
    </citation>
    <scope>NUCLEOTIDE SEQUENCE [LARGE SCALE GENOMIC DNA]</scope>
    <source>
        <strain evidence="9">UAMH 1704</strain>
    </source>
</reference>
<evidence type="ECO:0000256" key="4">
    <source>
        <dbReference type="ARBA" id="ARBA00022801"/>
    </source>
</evidence>
<dbReference type="InterPro" id="IPR023631">
    <property type="entry name" value="Amidase_dom"/>
</dbReference>
<sequence>MTQTYKEISAIARKRRDDALNAFFRVPDINEDTLPRDLRSFPKTSGLLSTEELEIIYSDAETLVQRIKERKLTSVAATIAFCKAAAIAQKLTNCVTEVLFNDGLERAKYLDEYLAKHNKTIGPLHGLPLSLKDNFMTPPHPSSVGMSVHANVPTEKESVLVDILRDLGAVFYVKTNIPTAMMMCETNNRIWGETRNPIHKGLTPGGSSGGEGAILAMRASPLGVGTDIGGSIRIPSAFCHLYGLKPSFGRFPMWGGRPGIPGQDFIYSVCGPMAPSLGSMKLFCETVLSEETAPWDYDPKVIPIPWRKNMIEPKGRKLRIGVLGNNDTVITCHPPVERALAMVKKALKDAGHDVFEWKPIAHKEILTLLGEAFDELGSSSIMPNLQAFQEPLFGAMERMFAGGKASGGKLGPEKLREMILRRNQLQKDYLDRWLATKTETAGPMDCIIAPVAAASAARLGLGEKVDYVGYTGVANLLDLPGCTFPVTYADKSIDHKRGSSFKALSPRDQAIQDDYDPEFYHGAPVSLQLIGRRLEEEKVVEMVEVVSEVLKFQPKPNL</sequence>
<dbReference type="InterPro" id="IPR036928">
    <property type="entry name" value="AS_sf"/>
</dbReference>
<dbReference type="Pfam" id="PF01425">
    <property type="entry name" value="Amidase"/>
    <property type="match status" value="1"/>
</dbReference>
<dbReference type="STRING" id="336963.C4JQ82"/>
<evidence type="ECO:0000313" key="8">
    <source>
        <dbReference type="EMBL" id="EEP79790.1"/>
    </source>
</evidence>
<feature type="domain" description="Amidase" evidence="7">
    <location>
        <begin position="77"/>
        <end position="539"/>
    </location>
</feature>
<evidence type="ECO:0000256" key="6">
    <source>
        <dbReference type="PIRSR" id="PIRSR001221-2"/>
    </source>
</evidence>
<dbReference type="AlphaFoldDB" id="C4JQ82"/>
<evidence type="ECO:0000259" key="7">
    <source>
        <dbReference type="Pfam" id="PF01425"/>
    </source>
</evidence>
<evidence type="ECO:0000313" key="9">
    <source>
        <dbReference type="Proteomes" id="UP000002058"/>
    </source>
</evidence>
<gene>
    <name evidence="8" type="ORF">UREG_04636</name>
</gene>
<dbReference type="EMBL" id="CH476616">
    <property type="protein sequence ID" value="EEP79790.1"/>
    <property type="molecule type" value="Genomic_DNA"/>
</dbReference>
<keyword evidence="9" id="KW-1185">Reference proteome</keyword>
<organism evidence="8 9">
    <name type="scientific">Uncinocarpus reesii (strain UAMH 1704)</name>
    <dbReference type="NCBI Taxonomy" id="336963"/>
    <lineage>
        <taxon>Eukaryota</taxon>
        <taxon>Fungi</taxon>
        <taxon>Dikarya</taxon>
        <taxon>Ascomycota</taxon>
        <taxon>Pezizomycotina</taxon>
        <taxon>Eurotiomycetes</taxon>
        <taxon>Eurotiomycetidae</taxon>
        <taxon>Onygenales</taxon>
        <taxon>Onygenaceae</taxon>
        <taxon>Uncinocarpus</taxon>
    </lineage>
</organism>
<dbReference type="GO" id="GO:0004040">
    <property type="term" value="F:amidase activity"/>
    <property type="evidence" value="ECO:0007669"/>
    <property type="project" value="UniProtKB-EC"/>
</dbReference>
<dbReference type="Gene3D" id="3.90.1300.10">
    <property type="entry name" value="Amidase signature (AS) domain"/>
    <property type="match status" value="1"/>
</dbReference>
<dbReference type="OrthoDB" id="6428749at2759"/>
<feature type="binding site" evidence="6">
    <location>
        <position position="181"/>
    </location>
    <ligand>
        <name>substrate</name>
    </ligand>
</feature>
<dbReference type="SUPFAM" id="SSF75304">
    <property type="entry name" value="Amidase signature (AS) enzymes"/>
    <property type="match status" value="1"/>
</dbReference>
<feature type="active site" description="Charge relay system" evidence="5">
    <location>
        <position position="207"/>
    </location>
</feature>
<accession>C4JQ82</accession>
<feature type="active site" description="Charge relay system" evidence="5">
    <location>
        <position position="132"/>
    </location>
</feature>
<feature type="active site" description="Acyl-ester intermediate" evidence="5">
    <location>
        <position position="231"/>
    </location>
</feature>
<dbReference type="InParanoid" id="C4JQ82"/>
<dbReference type="FunCoup" id="C4JQ82">
    <property type="interactions" value="41"/>
</dbReference>